<feature type="compositionally biased region" description="Polar residues" evidence="1">
    <location>
        <begin position="19"/>
        <end position="33"/>
    </location>
</feature>
<gene>
    <name evidence="2" type="primary">PARPA_00707.1 scaffold 1068</name>
</gene>
<keyword evidence="3" id="KW-1185">Reference proteome</keyword>
<sequence length="79" mass="8921">MKKIYKNESIKTEQGPEIQRQQVENTTNDSNVVNIDDDKSVEDVSQDVSDPESDCDVDLKMLKTFTAILVSLVLSMNQD</sequence>
<protein>
    <submittedName>
        <fullName evidence="2">Uncharacterized protein</fullName>
    </submittedName>
</protein>
<evidence type="ECO:0000256" key="1">
    <source>
        <dbReference type="SAM" id="MobiDB-lite"/>
    </source>
</evidence>
<accession>A0A0B7MWE4</accession>
<evidence type="ECO:0000313" key="2">
    <source>
        <dbReference type="EMBL" id="CEP07418.1"/>
    </source>
</evidence>
<feature type="region of interest" description="Disordered" evidence="1">
    <location>
        <begin position="1"/>
        <end position="53"/>
    </location>
</feature>
<name>A0A0B7MWE4_9FUNG</name>
<dbReference type="EMBL" id="LN719254">
    <property type="protein sequence ID" value="CEP07418.1"/>
    <property type="molecule type" value="Genomic_DNA"/>
</dbReference>
<reference evidence="2 3" key="1">
    <citation type="submission" date="2014-09" db="EMBL/GenBank/DDBJ databases">
        <authorList>
            <person name="Ellenberger Sabrina"/>
        </authorList>
    </citation>
    <scope>NUCLEOTIDE SEQUENCE [LARGE SCALE GENOMIC DNA]</scope>
    <source>
        <strain evidence="2 3">CBS 412.66</strain>
    </source>
</reference>
<dbReference type="AlphaFoldDB" id="A0A0B7MWE4"/>
<organism evidence="2 3">
    <name type="scientific">Parasitella parasitica</name>
    <dbReference type="NCBI Taxonomy" id="35722"/>
    <lineage>
        <taxon>Eukaryota</taxon>
        <taxon>Fungi</taxon>
        <taxon>Fungi incertae sedis</taxon>
        <taxon>Mucoromycota</taxon>
        <taxon>Mucoromycotina</taxon>
        <taxon>Mucoromycetes</taxon>
        <taxon>Mucorales</taxon>
        <taxon>Mucorineae</taxon>
        <taxon>Mucoraceae</taxon>
        <taxon>Parasitella</taxon>
    </lineage>
</organism>
<proteinExistence type="predicted"/>
<feature type="compositionally biased region" description="Basic and acidic residues" evidence="1">
    <location>
        <begin position="1"/>
        <end position="11"/>
    </location>
</feature>
<dbReference type="Proteomes" id="UP000054107">
    <property type="component" value="Unassembled WGS sequence"/>
</dbReference>
<evidence type="ECO:0000313" key="3">
    <source>
        <dbReference type="Proteomes" id="UP000054107"/>
    </source>
</evidence>